<dbReference type="AlphaFoldDB" id="A0ABD5X3F9"/>
<dbReference type="PANTHER" id="PTHR23150">
    <property type="entry name" value="SULFATASE MODIFYING FACTOR 1, 2"/>
    <property type="match status" value="1"/>
</dbReference>
<dbReference type="InterPro" id="IPR042095">
    <property type="entry name" value="SUMF_sf"/>
</dbReference>
<feature type="domain" description="Sulfatase-modifying factor enzyme-like" evidence="2">
    <location>
        <begin position="23"/>
        <end position="328"/>
    </location>
</feature>
<organism evidence="3 4">
    <name type="scientific">Halobaculum marinum</name>
    <dbReference type="NCBI Taxonomy" id="3031996"/>
    <lineage>
        <taxon>Archaea</taxon>
        <taxon>Methanobacteriati</taxon>
        <taxon>Methanobacteriota</taxon>
        <taxon>Stenosarchaea group</taxon>
        <taxon>Halobacteria</taxon>
        <taxon>Halobacteriales</taxon>
        <taxon>Haloferacaceae</taxon>
        <taxon>Halobaculum</taxon>
    </lineage>
</organism>
<dbReference type="InterPro" id="IPR051043">
    <property type="entry name" value="Sulfatase_Mod_Factor_Kinase"/>
</dbReference>
<dbReference type="PANTHER" id="PTHR23150:SF19">
    <property type="entry name" value="FORMYLGLYCINE-GENERATING ENZYME"/>
    <property type="match status" value="1"/>
</dbReference>
<protein>
    <submittedName>
        <fullName evidence="3">Formylglycine-generating enzyme family protein</fullName>
    </submittedName>
</protein>
<proteinExistence type="predicted"/>
<gene>
    <name evidence="3" type="ORF">ACFQKD_17075</name>
</gene>
<evidence type="ECO:0000256" key="1">
    <source>
        <dbReference type="SAM" id="MobiDB-lite"/>
    </source>
</evidence>
<evidence type="ECO:0000313" key="3">
    <source>
        <dbReference type="EMBL" id="MFC7099022.1"/>
    </source>
</evidence>
<reference evidence="3 4" key="1">
    <citation type="journal article" date="2019" name="Int. J. Syst. Evol. Microbiol.">
        <title>The Global Catalogue of Microorganisms (GCM) 10K type strain sequencing project: providing services to taxonomists for standard genome sequencing and annotation.</title>
        <authorList>
            <consortium name="The Broad Institute Genomics Platform"/>
            <consortium name="The Broad Institute Genome Sequencing Center for Infectious Disease"/>
            <person name="Wu L."/>
            <person name="Ma J."/>
        </authorList>
    </citation>
    <scope>NUCLEOTIDE SEQUENCE [LARGE SCALE GENOMIC DNA]</scope>
    <source>
        <strain evidence="3 4">DT55</strain>
    </source>
</reference>
<evidence type="ECO:0000313" key="4">
    <source>
        <dbReference type="Proteomes" id="UP001596388"/>
    </source>
</evidence>
<comment type="caution">
    <text evidence="3">The sequence shown here is derived from an EMBL/GenBank/DDBJ whole genome shotgun (WGS) entry which is preliminary data.</text>
</comment>
<dbReference type="InterPro" id="IPR005532">
    <property type="entry name" value="SUMF_dom"/>
</dbReference>
<evidence type="ECO:0000259" key="2">
    <source>
        <dbReference type="Pfam" id="PF03781"/>
    </source>
</evidence>
<keyword evidence="4" id="KW-1185">Reference proteome</keyword>
<dbReference type="RefSeq" id="WP_390219620.1">
    <property type="nucleotide sequence ID" value="NZ_JBHTAG010000004.1"/>
</dbReference>
<accession>A0ABD5X3F9</accession>
<dbReference type="Proteomes" id="UP001596388">
    <property type="component" value="Unassembled WGS sequence"/>
</dbReference>
<dbReference type="Pfam" id="PF03781">
    <property type="entry name" value="FGE-sulfatase"/>
    <property type="match status" value="1"/>
</dbReference>
<dbReference type="EMBL" id="JBHTAG010000004">
    <property type="protein sequence ID" value="MFC7099022.1"/>
    <property type="molecule type" value="Genomic_DNA"/>
</dbReference>
<feature type="region of interest" description="Disordered" evidence="1">
    <location>
        <begin position="1"/>
        <end position="31"/>
    </location>
</feature>
<dbReference type="Gene3D" id="3.90.1580.10">
    <property type="entry name" value="paralog of FGE (formylglycine-generating enzyme)"/>
    <property type="match status" value="1"/>
</dbReference>
<dbReference type="InterPro" id="IPR016187">
    <property type="entry name" value="CTDL_fold"/>
</dbReference>
<dbReference type="SUPFAM" id="SSF56436">
    <property type="entry name" value="C-type lectin-like"/>
    <property type="match status" value="1"/>
</dbReference>
<sequence>MSERDTQDATPETGVDDREPPDDGMVRIPGGTFAMGSEEAYPEEAPVRDVAVDGFWMDATHVTNAAFAAFVDDTGYTTIAERDPDPDDYPGVDPADLVAGSAVFRSPDAPVNLREPSGWWEYVPGADWRHPLGPDSDLDGLADHPVVHVAYEDAERYAEWAGKRLPTEAEWERAARGGLDGARFVWGDEHAPDGEPMGNTWQGQFPYENKTLDGYHRTSPVGAFPANEYGLYDVAGNVWDWTADWYGAGGDRGGGAAGDAPACCTPRNPRGVTAAESVDPRDPTAVPRKVLKGGSHLCAPNYCFRYRPSARYPEPVDTSTSHVGFRCVAGGGGRDASAETSR</sequence>
<name>A0ABD5X3F9_9EURY</name>